<dbReference type="InterPro" id="IPR011706">
    <property type="entry name" value="Cu-oxidase_C"/>
</dbReference>
<feature type="domain" description="Plastocyanin-like" evidence="3">
    <location>
        <begin position="193"/>
        <end position="275"/>
    </location>
</feature>
<dbReference type="EMBL" id="LYBM01000008">
    <property type="protein sequence ID" value="ODA34351.1"/>
    <property type="molecule type" value="Genomic_DNA"/>
</dbReference>
<feature type="domain" description="Plastocyanin-like" evidence="5">
    <location>
        <begin position="47"/>
        <end position="156"/>
    </location>
</feature>
<feature type="domain" description="Plastocyanin-like" evidence="4">
    <location>
        <begin position="359"/>
        <end position="459"/>
    </location>
</feature>
<dbReference type="CDD" id="cd13861">
    <property type="entry name" value="CuRO_1_CumA_like"/>
    <property type="match status" value="1"/>
</dbReference>
<dbReference type="STRING" id="1080227.A8L45_06400"/>
<dbReference type="OrthoDB" id="9757546at2"/>
<evidence type="ECO:0000313" key="7">
    <source>
        <dbReference type="Proteomes" id="UP000094936"/>
    </source>
</evidence>
<dbReference type="RefSeq" id="WP_068900395.1">
    <property type="nucleotide sequence ID" value="NZ_JBHUIF010000004.1"/>
</dbReference>
<keyword evidence="1" id="KW-0479">Metal-binding</keyword>
<evidence type="ECO:0000259" key="4">
    <source>
        <dbReference type="Pfam" id="PF07731"/>
    </source>
</evidence>
<evidence type="ECO:0000259" key="3">
    <source>
        <dbReference type="Pfam" id="PF00394"/>
    </source>
</evidence>
<dbReference type="GO" id="GO:0016491">
    <property type="term" value="F:oxidoreductase activity"/>
    <property type="evidence" value="ECO:0007669"/>
    <property type="project" value="UniProtKB-KW"/>
</dbReference>
<name>A0A1C3EMA3_9GAMM</name>
<dbReference type="InterPro" id="IPR011707">
    <property type="entry name" value="Cu-oxidase-like_N"/>
</dbReference>
<dbReference type="Pfam" id="PF00394">
    <property type="entry name" value="Cu-oxidase"/>
    <property type="match status" value="1"/>
</dbReference>
<dbReference type="InterPro" id="IPR045087">
    <property type="entry name" value="Cu-oxidase_fam"/>
</dbReference>
<dbReference type="InterPro" id="IPR002355">
    <property type="entry name" value="Cu_oxidase_Cu_BS"/>
</dbReference>
<dbReference type="Pfam" id="PF07731">
    <property type="entry name" value="Cu-oxidase_2"/>
    <property type="match status" value="1"/>
</dbReference>
<dbReference type="PANTHER" id="PTHR11709:SF2">
    <property type="entry name" value="MULTICOPPER OXIDASE LPR1"/>
    <property type="match status" value="1"/>
</dbReference>
<protein>
    <submittedName>
        <fullName evidence="6">Copper oxidase</fullName>
    </submittedName>
</protein>
<dbReference type="Pfam" id="PF07732">
    <property type="entry name" value="Cu-oxidase_3"/>
    <property type="match status" value="1"/>
</dbReference>
<proteinExistence type="predicted"/>
<gene>
    <name evidence="6" type="ORF">A8L45_06400</name>
</gene>
<sequence>MDISRRQFIGRSLAVSALPLLPSCTLVRSESAGDQYVYDLTTEPATAELVPGHTTEVLGFNGQIPAPTIRCRQGEKVTIRLTNKLNEPTTIHWHGLRIPVEMDGVPFLSQRPIMPGETFVYEFTPPDAGTFWYHPHMNSVKQLGMGLVGLIIVEEASPVIFDEEHEVVLKHWHLDKQGGWKDLMIPRYSARMGTPGEWATVNGVHEPTYQLKQNATTRLRIANVDNTMTYPIAVEGCEAWVIAIDGNPIKTPYRLTEHKISPGMRVDIGLVAPNAGQQVHVRFMRGKFAFPLCSFNVVASTLPANQTLPALPLNPVPLLDLDNAENLNFVFEWAGAVSPADSDGKVKPKFWLMNKRAWEGMTKDNIPAPLSRLTLGKTYIFYLRNLTQYHHPIHLHGHTFTVLELDGKKLAEPFHTDTVLLGRNGYAKAAFVADNPGRWMYHCHIIEHMKTGLMGYIEVT</sequence>
<dbReference type="InterPro" id="IPR006311">
    <property type="entry name" value="TAT_signal"/>
</dbReference>
<dbReference type="PANTHER" id="PTHR11709">
    <property type="entry name" value="MULTI-COPPER OXIDASE"/>
    <property type="match status" value="1"/>
</dbReference>
<dbReference type="GO" id="GO:0030288">
    <property type="term" value="C:outer membrane-bounded periplasmic space"/>
    <property type="evidence" value="ECO:0007669"/>
    <property type="project" value="TreeGrafter"/>
</dbReference>
<dbReference type="PROSITE" id="PS51318">
    <property type="entry name" value="TAT"/>
    <property type="match status" value="1"/>
</dbReference>
<evidence type="ECO:0000256" key="2">
    <source>
        <dbReference type="ARBA" id="ARBA00023002"/>
    </source>
</evidence>
<dbReference type="Gene3D" id="2.60.40.420">
    <property type="entry name" value="Cupredoxins - blue copper proteins"/>
    <property type="match status" value="3"/>
</dbReference>
<dbReference type="InterPro" id="IPR001117">
    <property type="entry name" value="Cu-oxidase_2nd"/>
</dbReference>
<reference evidence="6 7" key="1">
    <citation type="submission" date="2016-05" db="EMBL/GenBank/DDBJ databases">
        <title>Genomic Taxonomy of the Vibrionaceae.</title>
        <authorList>
            <person name="Gomez-Gil B."/>
            <person name="Enciso-Ibarra J."/>
        </authorList>
    </citation>
    <scope>NUCLEOTIDE SEQUENCE [LARGE SCALE GENOMIC DNA]</scope>
    <source>
        <strain evidence="6 7">CAIM 1920</strain>
    </source>
</reference>
<accession>A0A1C3EMA3</accession>
<keyword evidence="2" id="KW-0560">Oxidoreductase</keyword>
<keyword evidence="7" id="KW-1185">Reference proteome</keyword>
<dbReference type="InterPro" id="IPR008972">
    <property type="entry name" value="Cupredoxin"/>
</dbReference>
<dbReference type="SUPFAM" id="SSF49503">
    <property type="entry name" value="Cupredoxins"/>
    <property type="match status" value="3"/>
</dbReference>
<organism evidence="6 7">
    <name type="scientific">Veronia pacifica</name>
    <dbReference type="NCBI Taxonomy" id="1080227"/>
    <lineage>
        <taxon>Bacteria</taxon>
        <taxon>Pseudomonadati</taxon>
        <taxon>Pseudomonadota</taxon>
        <taxon>Gammaproteobacteria</taxon>
        <taxon>Vibrionales</taxon>
        <taxon>Vibrionaceae</taxon>
        <taxon>Veronia</taxon>
    </lineage>
</organism>
<dbReference type="CDD" id="cd13906">
    <property type="entry name" value="CuRO_3_CumA_like"/>
    <property type="match status" value="1"/>
</dbReference>
<comment type="caution">
    <text evidence="6">The sequence shown here is derived from an EMBL/GenBank/DDBJ whole genome shotgun (WGS) entry which is preliminary data.</text>
</comment>
<dbReference type="PROSITE" id="PS00080">
    <property type="entry name" value="MULTICOPPER_OXIDASE2"/>
    <property type="match status" value="1"/>
</dbReference>
<evidence type="ECO:0000256" key="1">
    <source>
        <dbReference type="ARBA" id="ARBA00022723"/>
    </source>
</evidence>
<evidence type="ECO:0000259" key="5">
    <source>
        <dbReference type="Pfam" id="PF07732"/>
    </source>
</evidence>
<dbReference type="GO" id="GO:0005507">
    <property type="term" value="F:copper ion binding"/>
    <property type="evidence" value="ECO:0007669"/>
    <property type="project" value="InterPro"/>
</dbReference>
<dbReference type="AlphaFoldDB" id="A0A1C3EMA3"/>
<dbReference type="Proteomes" id="UP000094936">
    <property type="component" value="Unassembled WGS sequence"/>
</dbReference>
<evidence type="ECO:0000313" key="6">
    <source>
        <dbReference type="EMBL" id="ODA34351.1"/>
    </source>
</evidence>